<reference evidence="11 12" key="1">
    <citation type="journal article" date="2019" name="Nat. Ecol. Evol.">
        <title>Megaphylogeny resolves global patterns of mushroom evolution.</title>
        <authorList>
            <person name="Varga T."/>
            <person name="Krizsan K."/>
            <person name="Foldi C."/>
            <person name="Dima B."/>
            <person name="Sanchez-Garcia M."/>
            <person name="Sanchez-Ramirez S."/>
            <person name="Szollosi G.J."/>
            <person name="Szarkandi J.G."/>
            <person name="Papp V."/>
            <person name="Albert L."/>
            <person name="Andreopoulos W."/>
            <person name="Angelini C."/>
            <person name="Antonin V."/>
            <person name="Barry K.W."/>
            <person name="Bougher N.L."/>
            <person name="Buchanan P."/>
            <person name="Buyck B."/>
            <person name="Bense V."/>
            <person name="Catcheside P."/>
            <person name="Chovatia M."/>
            <person name="Cooper J."/>
            <person name="Damon W."/>
            <person name="Desjardin D."/>
            <person name="Finy P."/>
            <person name="Geml J."/>
            <person name="Haridas S."/>
            <person name="Hughes K."/>
            <person name="Justo A."/>
            <person name="Karasinski D."/>
            <person name="Kautmanova I."/>
            <person name="Kiss B."/>
            <person name="Kocsube S."/>
            <person name="Kotiranta H."/>
            <person name="LaButti K.M."/>
            <person name="Lechner B.E."/>
            <person name="Liimatainen K."/>
            <person name="Lipzen A."/>
            <person name="Lukacs Z."/>
            <person name="Mihaltcheva S."/>
            <person name="Morgado L.N."/>
            <person name="Niskanen T."/>
            <person name="Noordeloos M.E."/>
            <person name="Ohm R.A."/>
            <person name="Ortiz-Santana B."/>
            <person name="Ovrebo C."/>
            <person name="Racz N."/>
            <person name="Riley R."/>
            <person name="Savchenko A."/>
            <person name="Shiryaev A."/>
            <person name="Soop K."/>
            <person name="Spirin V."/>
            <person name="Szebenyi C."/>
            <person name="Tomsovsky M."/>
            <person name="Tulloss R.E."/>
            <person name="Uehling J."/>
            <person name="Grigoriev I.V."/>
            <person name="Vagvolgyi C."/>
            <person name="Papp T."/>
            <person name="Martin F.M."/>
            <person name="Miettinen O."/>
            <person name="Hibbett D.S."/>
            <person name="Nagy L.G."/>
        </authorList>
    </citation>
    <scope>NUCLEOTIDE SEQUENCE [LARGE SCALE GENOMIC DNA]</scope>
    <source>
        <strain evidence="11 12">CBS 962.96</strain>
    </source>
</reference>
<keyword evidence="6 10" id="KW-0378">Hydrolase</keyword>
<keyword evidence="5 10" id="KW-0732">Signal</keyword>
<evidence type="ECO:0000256" key="7">
    <source>
        <dbReference type="ARBA" id="ARBA00022837"/>
    </source>
</evidence>
<dbReference type="OrthoDB" id="3039123at2759"/>
<keyword evidence="12" id="KW-1185">Reference proteome</keyword>
<accession>A0A4S8MIQ7</accession>
<keyword evidence="7" id="KW-0106">Calcium</keyword>
<keyword evidence="4" id="KW-0479">Metal-binding</keyword>
<dbReference type="Proteomes" id="UP000297245">
    <property type="component" value="Unassembled WGS sequence"/>
</dbReference>
<dbReference type="EMBL" id="ML179078">
    <property type="protein sequence ID" value="THV02279.1"/>
    <property type="molecule type" value="Genomic_DNA"/>
</dbReference>
<dbReference type="GO" id="GO:0030600">
    <property type="term" value="F:feruloyl esterase activity"/>
    <property type="evidence" value="ECO:0007669"/>
    <property type="project" value="UniProtKB-EC"/>
</dbReference>
<sequence length="532" mass="58397">MLTRHWLLLPALLLGIKTTPAHAFDFDSQCSSISSQLNVPNSTVFFSQLVPANTNLTFPDNDPSCGRPSQLVLTDICRIAMFIATSDRSGINFEAWLPRNWTGRFLSTGNGGLSGCIQYEDLAYTAALGFATVGANNGHNGTSGAAFLNNPGVVEDFAFRSVHTGVVVGKTITDTFYDTPHKKSYYLGCSTGGRQALKTVQDFPDDFDGVVAGAAAADMNHLLAWSGNFFVITGNTSAPTFVPAQTWVNLIHPDVLDQCDEKLDGVSDGIIEDPDLCEYDPQGLVCKEGEDPAGGECITELQARTVREVFEPLFINGKFSFPRLQPGSESTPTLMNGQPFIFTADWFRFVVFSNPNFDVTKLGNDDWALAQQLDPFKISSFNPDISAFRNRQGRLLTYHGQADPLISPKNSERYFNLVSRAMNLNREAQDEFYRLFRISGMGHCSGGIGAWEVGQTLAGSGNLVNLDPESNVLTAMVRWVEEGVAPDTVLGRKFVNDDVSQGLQFERRHCRFPLRNKFVGGDSTKPESWECV</sequence>
<evidence type="ECO:0000313" key="12">
    <source>
        <dbReference type="Proteomes" id="UP000297245"/>
    </source>
</evidence>
<evidence type="ECO:0000256" key="6">
    <source>
        <dbReference type="ARBA" id="ARBA00022801"/>
    </source>
</evidence>
<keyword evidence="3" id="KW-0624">Polysaccharide degradation</keyword>
<dbReference type="GO" id="GO:0046872">
    <property type="term" value="F:metal ion binding"/>
    <property type="evidence" value="ECO:0007669"/>
    <property type="project" value="UniProtKB-KW"/>
</dbReference>
<gene>
    <name evidence="11" type="ORF">K435DRAFT_749597</name>
</gene>
<evidence type="ECO:0000256" key="4">
    <source>
        <dbReference type="ARBA" id="ARBA00022723"/>
    </source>
</evidence>
<name>A0A4S8MIQ7_DENBC</name>
<dbReference type="EC" id="3.1.1.-" evidence="10"/>
<dbReference type="GO" id="GO:0045493">
    <property type="term" value="P:xylan catabolic process"/>
    <property type="evidence" value="ECO:0007669"/>
    <property type="project" value="UniProtKB-KW"/>
</dbReference>
<dbReference type="InterPro" id="IPR029058">
    <property type="entry name" value="AB_hydrolase_fold"/>
</dbReference>
<evidence type="ECO:0000256" key="8">
    <source>
        <dbReference type="ARBA" id="ARBA00023157"/>
    </source>
</evidence>
<dbReference type="Gene3D" id="3.40.50.1820">
    <property type="entry name" value="alpha/beta hydrolase"/>
    <property type="match status" value="1"/>
</dbReference>
<feature type="chain" id="PRO_5020911779" description="Carboxylic ester hydrolase" evidence="10">
    <location>
        <begin position="24"/>
        <end position="532"/>
    </location>
</feature>
<dbReference type="AlphaFoldDB" id="A0A4S8MIQ7"/>
<evidence type="ECO:0000256" key="1">
    <source>
        <dbReference type="ARBA" id="ARBA00006249"/>
    </source>
</evidence>
<dbReference type="InterPro" id="IPR011118">
    <property type="entry name" value="Tannase/feruloyl_esterase"/>
</dbReference>
<comment type="catalytic activity">
    <reaction evidence="9">
        <text>feruloyl-polysaccharide + H2O = ferulate + polysaccharide.</text>
        <dbReference type="EC" id="3.1.1.73"/>
    </reaction>
</comment>
<keyword evidence="3" id="KW-0858">Xylan degradation</keyword>
<comment type="similarity">
    <text evidence="1 10">Belongs to the tannase family.</text>
</comment>
<evidence type="ECO:0000256" key="3">
    <source>
        <dbReference type="ARBA" id="ARBA00022651"/>
    </source>
</evidence>
<proteinExistence type="inferred from homology"/>
<protein>
    <recommendedName>
        <fullName evidence="10">Carboxylic ester hydrolase</fullName>
        <ecNumber evidence="10">3.1.1.-</ecNumber>
    </recommendedName>
</protein>
<evidence type="ECO:0000256" key="9">
    <source>
        <dbReference type="ARBA" id="ARBA00034075"/>
    </source>
</evidence>
<evidence type="ECO:0000313" key="11">
    <source>
        <dbReference type="EMBL" id="THV02279.1"/>
    </source>
</evidence>
<dbReference type="Pfam" id="PF07519">
    <property type="entry name" value="Tannase"/>
    <property type="match status" value="1"/>
</dbReference>
<evidence type="ECO:0000256" key="5">
    <source>
        <dbReference type="ARBA" id="ARBA00022729"/>
    </source>
</evidence>
<evidence type="ECO:0000256" key="2">
    <source>
        <dbReference type="ARBA" id="ARBA00022487"/>
    </source>
</evidence>
<keyword evidence="2" id="KW-0719">Serine esterase</keyword>
<keyword evidence="3" id="KW-0119">Carbohydrate metabolism</keyword>
<keyword evidence="8" id="KW-1015">Disulfide bond</keyword>
<dbReference type="SUPFAM" id="SSF53474">
    <property type="entry name" value="alpha/beta-Hydrolases"/>
    <property type="match status" value="1"/>
</dbReference>
<feature type="signal peptide" evidence="10">
    <location>
        <begin position="1"/>
        <end position="23"/>
    </location>
</feature>
<dbReference type="PANTHER" id="PTHR33938:SF15">
    <property type="entry name" value="FERULOYL ESTERASE B-RELATED"/>
    <property type="match status" value="1"/>
</dbReference>
<dbReference type="PANTHER" id="PTHR33938">
    <property type="entry name" value="FERULOYL ESTERASE B-RELATED"/>
    <property type="match status" value="1"/>
</dbReference>
<evidence type="ECO:0000256" key="10">
    <source>
        <dbReference type="RuleBase" id="RU361238"/>
    </source>
</evidence>
<organism evidence="11 12">
    <name type="scientific">Dendrothele bispora (strain CBS 962.96)</name>
    <dbReference type="NCBI Taxonomy" id="1314807"/>
    <lineage>
        <taxon>Eukaryota</taxon>
        <taxon>Fungi</taxon>
        <taxon>Dikarya</taxon>
        <taxon>Basidiomycota</taxon>
        <taxon>Agaricomycotina</taxon>
        <taxon>Agaricomycetes</taxon>
        <taxon>Agaricomycetidae</taxon>
        <taxon>Agaricales</taxon>
        <taxon>Agaricales incertae sedis</taxon>
        <taxon>Dendrothele</taxon>
    </lineage>
</organism>